<protein>
    <submittedName>
        <fullName evidence="1">Uncharacterized protein</fullName>
    </submittedName>
</protein>
<gene>
    <name evidence="1" type="ORF">Sylvanvirus16_3</name>
</gene>
<proteinExistence type="predicted"/>
<dbReference type="EMBL" id="MK072522">
    <property type="protein sequence ID" value="AYV86962.1"/>
    <property type="molecule type" value="Genomic_DNA"/>
</dbReference>
<accession>A0A3G5AIC0</accession>
<reference evidence="1" key="1">
    <citation type="submission" date="2018-10" db="EMBL/GenBank/DDBJ databases">
        <title>Hidden diversity of soil giant viruses.</title>
        <authorList>
            <person name="Schulz F."/>
            <person name="Alteio L."/>
            <person name="Goudeau D."/>
            <person name="Ryan E.M."/>
            <person name="Malmstrom R.R."/>
            <person name="Blanchard J."/>
            <person name="Woyke T."/>
        </authorList>
    </citation>
    <scope>NUCLEOTIDE SEQUENCE</scope>
    <source>
        <strain evidence="1">SYV1</strain>
    </source>
</reference>
<sequence length="140" mass="16424">MSFLEADSYYKISFHQLKNTILDRIDSRNAKEFLKCVPLLHNLVLESRHSLEKKHDLDMIRAIGMMDDHHLAANTLSIQQHLHVICMCQTLKEYVVRDTLIDASALIHPCYCHFRVLGLSKEQHIQYIQLQLSHINDKKF</sequence>
<name>A0A3G5AIC0_9VIRU</name>
<evidence type="ECO:0000313" key="1">
    <source>
        <dbReference type="EMBL" id="AYV86962.1"/>
    </source>
</evidence>
<organism evidence="1">
    <name type="scientific">Sylvanvirus sp</name>
    <dbReference type="NCBI Taxonomy" id="2487774"/>
    <lineage>
        <taxon>Viruses</taxon>
    </lineage>
</organism>